<dbReference type="STRING" id="869754.A0A1A0HFT1"/>
<dbReference type="EC" id="3.1.3.48" evidence="2 10"/>
<comment type="caution">
    <text evidence="13">The sequence shown here is derived from an EMBL/GenBank/DDBJ whole genome shotgun (WGS) entry which is preliminary data.</text>
</comment>
<keyword evidence="4 10" id="KW-0498">Mitosis</keyword>
<feature type="compositionally biased region" description="Polar residues" evidence="11">
    <location>
        <begin position="475"/>
        <end position="492"/>
    </location>
</feature>
<keyword evidence="5 10" id="KW-0378">Hydrolase</keyword>
<dbReference type="GO" id="GO:0004725">
    <property type="term" value="F:protein tyrosine phosphatase activity"/>
    <property type="evidence" value="ECO:0007669"/>
    <property type="project" value="UniProtKB-UniRule"/>
</dbReference>
<dbReference type="InterPro" id="IPR001763">
    <property type="entry name" value="Rhodanese-like_dom"/>
</dbReference>
<dbReference type="GeneID" id="30032282"/>
<accession>A0A1A0HFT1</accession>
<evidence type="ECO:0000256" key="9">
    <source>
        <dbReference type="ARBA" id="ARBA00067190"/>
    </source>
</evidence>
<sequence length="580" mass="64911">MKNEHVFSHLAQSCPRNKDPVPTAAPRHKFRTRNPLESLLLYVNSLEIRAVGSKISHSASSIRRSVSHRFSDLPLFPEDDTSDDFDETNDSTLIDEDWLASPSLKQKTASPCIQPSFVEEASPRDHFTSNAHLPNTCIKTFTVAQDNLPRIDENEMRKIVEGAYADQFDEFVTIDCRFPYEYEGGHIAQAINVSLQQILEEQFLSEASTQSSCRKLLIFHCEYSVLRGPTLATHLRKADRHLNAHRYPYLHYPDIVILDRGYKGFFDKFRHLCDPQSYVAMKDTNHKRTCEIEMSKVMQASKLTRAKSFNQFPPRLNLAHTRSASLTALLTGSDTSSSANTAPLPRSRRSLKIKKRDRKDSRPQFSQSLLNFLNACDSPEKDAPMYSRLDNEEFLPPTALFRNHSKSSSGLLLSVNSSLLLICSEALSPTFSSSESLLESASPFNDRPDFYKSLSAFDIIDFTTPLSSVNSYNFAQDPQSKTTSIPPGTPATQKALGLTLSRPTIRPGLKQEGSSPTFSSPLSINAASTYASRQDASSMSDSLNDAPVDYFLQPKTLQHRRLARAGNHHNQSSNLGHVGE</sequence>
<feature type="compositionally biased region" description="Basic residues" evidence="11">
    <location>
        <begin position="346"/>
        <end position="357"/>
    </location>
</feature>
<dbReference type="GO" id="GO:0010971">
    <property type="term" value="P:positive regulation of G2/M transition of mitotic cell cycle"/>
    <property type="evidence" value="ECO:0007669"/>
    <property type="project" value="TreeGrafter"/>
</dbReference>
<dbReference type="PANTHER" id="PTHR10828">
    <property type="entry name" value="M-PHASE INDUCER PHOSPHATASE DUAL SPECIFICITY PHOSPHATASE CDC25"/>
    <property type="match status" value="1"/>
</dbReference>
<dbReference type="PROSITE" id="PS50206">
    <property type="entry name" value="RHODANESE_3"/>
    <property type="match status" value="1"/>
</dbReference>
<reference evidence="13 14" key="1">
    <citation type="submission" date="2016-05" db="EMBL/GenBank/DDBJ databases">
        <title>Comparative genomics of biotechnologically important yeasts.</title>
        <authorList>
            <consortium name="DOE Joint Genome Institute"/>
            <person name="Riley R."/>
            <person name="Haridas S."/>
            <person name="Wolfe K.H."/>
            <person name="Lopes M.R."/>
            <person name="Hittinger C.T."/>
            <person name="Goker M."/>
            <person name="Salamov A."/>
            <person name="Wisecaver J."/>
            <person name="Long T.M."/>
            <person name="Aerts A.L."/>
            <person name="Barry K."/>
            <person name="Choi C."/>
            <person name="Clum A."/>
            <person name="Coughlan A.Y."/>
            <person name="Deshpande S."/>
            <person name="Douglass A.P."/>
            <person name="Hanson S.J."/>
            <person name="Klenk H.-P."/>
            <person name="LaButti K."/>
            <person name="Lapidus A."/>
            <person name="Lindquist E."/>
            <person name="Lipzen A."/>
            <person name="Meier-kolthoff J.P."/>
            <person name="Ohm R.A."/>
            <person name="Otillar R.P."/>
            <person name="Pangilinan J."/>
            <person name="Peng Y."/>
            <person name="Rokas A."/>
            <person name="Rosa C.A."/>
            <person name="Scheuner C."/>
            <person name="Sibirny A.A."/>
            <person name="Slot J.C."/>
            <person name="Stielow J.B."/>
            <person name="Sun H."/>
            <person name="Kurtzman C.P."/>
            <person name="Blackwell M."/>
            <person name="Grigoriev I.V."/>
            <person name="Jeffries T.W."/>
        </authorList>
    </citation>
    <scope>NUCLEOTIDE SEQUENCE [LARGE SCALE GENOMIC DNA]</scope>
    <source>
        <strain evidence="13 14">NRRL YB-4993</strain>
    </source>
</reference>
<dbReference type="InterPro" id="IPR036873">
    <property type="entry name" value="Rhodanese-like_dom_sf"/>
</dbReference>
<dbReference type="SMART" id="SM00450">
    <property type="entry name" value="RHOD"/>
    <property type="match status" value="1"/>
</dbReference>
<dbReference type="PRINTS" id="PR00716">
    <property type="entry name" value="MPIPHPHTASE"/>
</dbReference>
<dbReference type="GO" id="GO:0051301">
    <property type="term" value="P:cell division"/>
    <property type="evidence" value="ECO:0007669"/>
    <property type="project" value="UniProtKB-UniRule"/>
</dbReference>
<evidence type="ECO:0000256" key="6">
    <source>
        <dbReference type="ARBA" id="ARBA00022912"/>
    </source>
</evidence>
<protein>
    <recommendedName>
        <fullName evidence="9 10">M-phase inducer phosphatase</fullName>
        <ecNumber evidence="2 10">3.1.3.48</ecNumber>
    </recommendedName>
</protein>
<dbReference type="FunFam" id="3.40.250.10:FF:000021">
    <property type="entry name" value="M-phase inducer phosphatase cdc-25.2"/>
    <property type="match status" value="1"/>
</dbReference>
<dbReference type="GO" id="GO:0005737">
    <property type="term" value="C:cytoplasm"/>
    <property type="evidence" value="ECO:0007669"/>
    <property type="project" value="TreeGrafter"/>
</dbReference>
<feature type="domain" description="Rhodanese" evidence="12">
    <location>
        <begin position="167"/>
        <end position="274"/>
    </location>
</feature>
<keyword evidence="6 10" id="KW-0904">Protein phosphatase</keyword>
<evidence type="ECO:0000256" key="4">
    <source>
        <dbReference type="ARBA" id="ARBA00022776"/>
    </source>
</evidence>
<dbReference type="OrthoDB" id="26523at2759"/>
<evidence type="ECO:0000256" key="2">
    <source>
        <dbReference type="ARBA" id="ARBA00013064"/>
    </source>
</evidence>
<evidence type="ECO:0000256" key="3">
    <source>
        <dbReference type="ARBA" id="ARBA00022618"/>
    </source>
</evidence>
<evidence type="ECO:0000256" key="1">
    <source>
        <dbReference type="ARBA" id="ARBA00011065"/>
    </source>
</evidence>
<dbReference type="PANTHER" id="PTHR10828:SF17">
    <property type="entry name" value="PROTEIN-TYROSINE-PHOSPHATASE"/>
    <property type="match status" value="1"/>
</dbReference>
<feature type="region of interest" description="Disordered" evidence="11">
    <location>
        <begin position="1"/>
        <end position="27"/>
    </location>
</feature>
<feature type="compositionally biased region" description="Polar residues" evidence="11">
    <location>
        <begin position="330"/>
        <end position="341"/>
    </location>
</feature>
<dbReference type="Pfam" id="PF00581">
    <property type="entry name" value="Rhodanese"/>
    <property type="match status" value="1"/>
</dbReference>
<feature type="region of interest" description="Disordered" evidence="11">
    <location>
        <begin position="475"/>
        <end position="494"/>
    </location>
</feature>
<evidence type="ECO:0000256" key="7">
    <source>
        <dbReference type="ARBA" id="ARBA00023306"/>
    </source>
</evidence>
<comment type="catalytic activity">
    <reaction evidence="8 10">
        <text>O-phospho-L-tyrosyl-[protein] + H2O = L-tyrosyl-[protein] + phosphate</text>
        <dbReference type="Rhea" id="RHEA:10684"/>
        <dbReference type="Rhea" id="RHEA-COMP:10136"/>
        <dbReference type="Rhea" id="RHEA-COMP:20101"/>
        <dbReference type="ChEBI" id="CHEBI:15377"/>
        <dbReference type="ChEBI" id="CHEBI:43474"/>
        <dbReference type="ChEBI" id="CHEBI:46858"/>
        <dbReference type="ChEBI" id="CHEBI:61978"/>
        <dbReference type="EC" id="3.1.3.48"/>
    </reaction>
</comment>
<dbReference type="Gene3D" id="3.40.250.10">
    <property type="entry name" value="Rhodanese-like domain"/>
    <property type="match status" value="1"/>
</dbReference>
<dbReference type="Proteomes" id="UP000092555">
    <property type="component" value="Unassembled WGS sequence"/>
</dbReference>
<evidence type="ECO:0000313" key="14">
    <source>
        <dbReference type="Proteomes" id="UP000092555"/>
    </source>
</evidence>
<dbReference type="RefSeq" id="XP_018713194.1">
    <property type="nucleotide sequence ID" value="XM_018859307.1"/>
</dbReference>
<evidence type="ECO:0000256" key="8">
    <source>
        <dbReference type="ARBA" id="ARBA00051722"/>
    </source>
</evidence>
<gene>
    <name evidence="13" type="ORF">METBIDRAFT_90700</name>
</gene>
<organism evidence="13 14">
    <name type="scientific">Metschnikowia bicuspidata var. bicuspidata NRRL YB-4993</name>
    <dbReference type="NCBI Taxonomy" id="869754"/>
    <lineage>
        <taxon>Eukaryota</taxon>
        <taxon>Fungi</taxon>
        <taxon>Dikarya</taxon>
        <taxon>Ascomycota</taxon>
        <taxon>Saccharomycotina</taxon>
        <taxon>Pichiomycetes</taxon>
        <taxon>Metschnikowiaceae</taxon>
        <taxon>Metschnikowia</taxon>
    </lineage>
</organism>
<dbReference type="EMBL" id="LXTC01000001">
    <property type="protein sequence ID" value="OBA22713.1"/>
    <property type="molecule type" value="Genomic_DNA"/>
</dbReference>
<evidence type="ECO:0000256" key="11">
    <source>
        <dbReference type="SAM" id="MobiDB-lite"/>
    </source>
</evidence>
<name>A0A1A0HFT1_9ASCO</name>
<dbReference type="AlphaFoldDB" id="A0A1A0HFT1"/>
<dbReference type="GO" id="GO:0005634">
    <property type="term" value="C:nucleus"/>
    <property type="evidence" value="ECO:0007669"/>
    <property type="project" value="TreeGrafter"/>
</dbReference>
<proteinExistence type="inferred from homology"/>
<comment type="similarity">
    <text evidence="1 10">Belongs to the MPI phosphatase family.</text>
</comment>
<evidence type="ECO:0000256" key="10">
    <source>
        <dbReference type="RuleBase" id="RU368028"/>
    </source>
</evidence>
<comment type="function">
    <text evidence="10">Tyrosine protein phosphatase which functions as a dosage-dependent inducer of mitotic progression.</text>
</comment>
<dbReference type="GO" id="GO:0000086">
    <property type="term" value="P:G2/M transition of mitotic cell cycle"/>
    <property type="evidence" value="ECO:0007669"/>
    <property type="project" value="TreeGrafter"/>
</dbReference>
<keyword evidence="3 10" id="KW-0132">Cell division</keyword>
<dbReference type="GO" id="GO:0110032">
    <property type="term" value="P:positive regulation of G2/MI transition of meiotic cell cycle"/>
    <property type="evidence" value="ECO:0007669"/>
    <property type="project" value="TreeGrafter"/>
</dbReference>
<keyword evidence="14" id="KW-1185">Reference proteome</keyword>
<evidence type="ECO:0000256" key="5">
    <source>
        <dbReference type="ARBA" id="ARBA00022801"/>
    </source>
</evidence>
<dbReference type="CDD" id="cd01530">
    <property type="entry name" value="Cdc25"/>
    <property type="match status" value="1"/>
</dbReference>
<evidence type="ECO:0000313" key="13">
    <source>
        <dbReference type="EMBL" id="OBA22713.1"/>
    </source>
</evidence>
<feature type="region of interest" description="Disordered" evidence="11">
    <location>
        <begin position="330"/>
        <end position="363"/>
    </location>
</feature>
<keyword evidence="7 10" id="KW-0131">Cell cycle</keyword>
<evidence type="ECO:0000259" key="12">
    <source>
        <dbReference type="PROSITE" id="PS50206"/>
    </source>
</evidence>
<dbReference type="SUPFAM" id="SSF52821">
    <property type="entry name" value="Rhodanese/Cell cycle control phosphatase"/>
    <property type="match status" value="1"/>
</dbReference>
<dbReference type="InterPro" id="IPR000751">
    <property type="entry name" value="MPI_Phosphatase"/>
</dbReference>